<gene>
    <name evidence="1" type="ORF">ERS852510_02588</name>
</gene>
<proteinExistence type="predicted"/>
<evidence type="ECO:0000313" key="2">
    <source>
        <dbReference type="Proteomes" id="UP000095766"/>
    </source>
</evidence>
<dbReference type="SUPFAM" id="SSF52540">
    <property type="entry name" value="P-loop containing nucleoside triphosphate hydrolases"/>
    <property type="match status" value="1"/>
</dbReference>
<dbReference type="RefSeq" id="WP_057253524.1">
    <property type="nucleotide sequence ID" value="NZ_CZAO01000012.1"/>
</dbReference>
<evidence type="ECO:0008006" key="3">
    <source>
        <dbReference type="Google" id="ProtNLM"/>
    </source>
</evidence>
<dbReference type="EMBL" id="CZAO01000012">
    <property type="protein sequence ID" value="CUP89361.1"/>
    <property type="molecule type" value="Genomic_DNA"/>
</dbReference>
<dbReference type="SUPFAM" id="SSF50494">
    <property type="entry name" value="Trypsin-like serine proteases"/>
    <property type="match status" value="1"/>
</dbReference>
<evidence type="ECO:0000313" key="1">
    <source>
        <dbReference type="EMBL" id="CUP89361.1"/>
    </source>
</evidence>
<dbReference type="Pfam" id="PF13365">
    <property type="entry name" value="Trypsin_2"/>
    <property type="match status" value="1"/>
</dbReference>
<name>A0A174RZ35_BACUN</name>
<dbReference type="Proteomes" id="UP000095766">
    <property type="component" value="Unassembled WGS sequence"/>
</dbReference>
<dbReference type="Gene3D" id="2.40.10.10">
    <property type="entry name" value="Trypsin-like serine proteases"/>
    <property type="match status" value="2"/>
</dbReference>
<accession>A0A174RZ35</accession>
<reference evidence="1 2" key="1">
    <citation type="submission" date="2015-09" db="EMBL/GenBank/DDBJ databases">
        <authorList>
            <consortium name="Pathogen Informatics"/>
        </authorList>
    </citation>
    <scope>NUCLEOTIDE SEQUENCE [LARGE SCALE GENOMIC DNA]</scope>
    <source>
        <strain evidence="1 2">2789STDY5834898</strain>
    </source>
</reference>
<protein>
    <recommendedName>
        <fullName evidence="3">Trypsin-like peptidase domain-containing protein</fullName>
    </recommendedName>
</protein>
<organism evidence="1 2">
    <name type="scientific">Bacteroides uniformis</name>
    <dbReference type="NCBI Taxonomy" id="820"/>
    <lineage>
        <taxon>Bacteria</taxon>
        <taxon>Pseudomonadati</taxon>
        <taxon>Bacteroidota</taxon>
        <taxon>Bacteroidia</taxon>
        <taxon>Bacteroidales</taxon>
        <taxon>Bacteroidaceae</taxon>
        <taxon>Bacteroides</taxon>
    </lineage>
</organism>
<dbReference type="InterPro" id="IPR027417">
    <property type="entry name" value="P-loop_NTPase"/>
</dbReference>
<sequence length="1413" mass="165446">MSYLNGKTVEALVVPVHCESDQGTAFFISDTQLLTARHVVKAHFQSMAAPAAIYVDVAGQSLLCRGEELSIPGNAIDLALLTVVPEADYHVTEYMTLLCDVYVKNMPLRVYGYPQEMAMGCNLVDLEVRNRLEIEGGVWNNRTLIRDDKLTLHNFDGLSGSPVVSMSGRVIGIIVLQINETLSYLSVSKVKEHLDNKGIHYDVNWATDDITTMGTGRSYQLCKDAVATVHGRYMPKLHQKNRDLEKIFDNISDKQQLEESIKKVTTLSECISKLPDHMKKMIQNKLKIWQDLDIDILMADDCNILKRCYDYIERESPFWSGGYNDKLRKLNEIVYGLKEEDFERLKFAETKNLCLIGKAGSGKTHSLCEYALKNQTKTNIYLFFGTNFNAYQPAISYIRDVVCQEMSFSDFNQELKNRGRYAVIVIDAINEGLGCSYWNNHLRALRMELENYDHVRLIISVRIPFDKEVNDLLESKKWHIQIIEGFVNKSKAIDDYFEEYDIDQHYRNHRIEAFKNPLFLKIFCETFHSLTEDERHHVNKQMLYKRYVAKKNEKVTVLVDEDPELNIADKYLSKLANYCVFYNHFNPIMRHKARLYGQRMAPYRLWEKDLLHACLTANLLLDDRSHTGDPAVMFEYENLGDYYKAGELLQSKMDVKGLLRWIDDERKYLERNTTVPSEKFRTAIKALFDCWYHKGVEVYDEKLIQKGGPLYELYYDFLIESDMTDQQLISILLRLDNDKVNLLRLVQKFDEITLDEALQIHEKLKNYPTVGHRDLIWTRYVNRIYEKYGENYIGEIPLEQDYTLEVSDGEREYLICITWMLTSSHPKFRAIIIRKLRKILQIHKTLILWLVRLFENVNDPYVLGGLYCAVCGVVLPSRDKELTAAIACYIFHLYYEREETVPQDLIVRQWTLKIIERAYYLDEACDYWKRIRTPFKPHPIDESAIPEYHHIEQDYFGLQQGSIKMYNSLFSFEDFNRYIIGTNNRNFSNDYFLSTENGKYQGVPLHDIMAEMAYYIVRIFGWNDKLGYLDNGKYSPDRSHNNQERIGKKFQWLAWHRVNAHMMDVCRTSKEQYYYSDEAEEKDLTPNPYPWNTAKISCFDPTLDMEQKYEPEAGLTGIEIQPIKGKEEEDWINKNEYLPDFRCMAKFHDGSEYVMLMGYDTSKEDEKETFLFSNAGFVKQEDAGKFADWAKIQNFYGRWMPEHRGMTEFLWNDYPWADVYKSSVEHEVWSRLHDCSCDMQLSYEAQLQEDWEGIDREKEFLSTVYMPCAEMMEQMGLYCSEIRGVINATDGSVAALNTGHGNCVNGLFVRRDILNDYLKQNDYVMFYYVLGEKVLRIGEMNSVIKDLSASYQYQSENEIVVIQPMRVIERNSFKGSMVNPELRVALKKKYDDERLTSFLESLKGIPENEDDDN</sequence>
<dbReference type="InterPro" id="IPR043504">
    <property type="entry name" value="Peptidase_S1_PA_chymotrypsin"/>
</dbReference>
<dbReference type="InterPro" id="IPR009003">
    <property type="entry name" value="Peptidase_S1_PA"/>
</dbReference>